<keyword evidence="2" id="KW-0812">Transmembrane</keyword>
<protein>
    <submittedName>
        <fullName evidence="4">Peptidase_C39 like family protein</fullName>
    </submittedName>
</protein>
<feature type="transmembrane region" description="Helical" evidence="2">
    <location>
        <begin position="29"/>
        <end position="48"/>
    </location>
</feature>
<feature type="domain" description="Peptidase C39" evidence="3">
    <location>
        <begin position="171"/>
        <end position="311"/>
    </location>
</feature>
<dbReference type="RefSeq" id="WP_159444276.1">
    <property type="nucleotide sequence ID" value="NZ_FUXZ01000005.1"/>
</dbReference>
<accession>A0A1T4VGQ2</accession>
<name>A0A1T4VGQ2_9FIRM</name>
<feature type="region of interest" description="Disordered" evidence="1">
    <location>
        <begin position="1"/>
        <end position="22"/>
    </location>
</feature>
<dbReference type="STRING" id="39495.SAMN02745111_00896"/>
<keyword evidence="2" id="KW-0472">Membrane</keyword>
<dbReference type="EMBL" id="FUXZ01000005">
    <property type="protein sequence ID" value="SKA64106.1"/>
    <property type="molecule type" value="Genomic_DNA"/>
</dbReference>
<evidence type="ECO:0000256" key="2">
    <source>
        <dbReference type="SAM" id="Phobius"/>
    </source>
</evidence>
<keyword evidence="5" id="KW-1185">Reference proteome</keyword>
<organism evidence="4 5">
    <name type="scientific">Eubacterium uniforme</name>
    <dbReference type="NCBI Taxonomy" id="39495"/>
    <lineage>
        <taxon>Bacteria</taxon>
        <taxon>Bacillati</taxon>
        <taxon>Bacillota</taxon>
        <taxon>Clostridia</taxon>
        <taxon>Eubacteriales</taxon>
        <taxon>Eubacteriaceae</taxon>
        <taxon>Eubacterium</taxon>
    </lineage>
</organism>
<dbReference type="GO" id="GO:0006508">
    <property type="term" value="P:proteolysis"/>
    <property type="evidence" value="ECO:0007669"/>
    <property type="project" value="InterPro"/>
</dbReference>
<evidence type="ECO:0000259" key="3">
    <source>
        <dbReference type="PROSITE" id="PS50990"/>
    </source>
</evidence>
<evidence type="ECO:0000313" key="5">
    <source>
        <dbReference type="Proteomes" id="UP000190814"/>
    </source>
</evidence>
<keyword evidence="2" id="KW-1133">Transmembrane helix</keyword>
<dbReference type="OrthoDB" id="3186156at2"/>
<dbReference type="Proteomes" id="UP000190814">
    <property type="component" value="Unassembled WGS sequence"/>
</dbReference>
<feature type="compositionally biased region" description="Polar residues" evidence="1">
    <location>
        <begin position="1"/>
        <end position="14"/>
    </location>
</feature>
<dbReference type="Gene3D" id="3.90.70.10">
    <property type="entry name" value="Cysteine proteinases"/>
    <property type="match status" value="1"/>
</dbReference>
<dbReference type="AlphaFoldDB" id="A0A1T4VGQ2"/>
<proteinExistence type="predicted"/>
<dbReference type="InterPro" id="IPR005074">
    <property type="entry name" value="Peptidase_C39"/>
</dbReference>
<dbReference type="GO" id="GO:0008233">
    <property type="term" value="F:peptidase activity"/>
    <property type="evidence" value="ECO:0007669"/>
    <property type="project" value="InterPro"/>
</dbReference>
<dbReference type="GO" id="GO:0016020">
    <property type="term" value="C:membrane"/>
    <property type="evidence" value="ECO:0007669"/>
    <property type="project" value="InterPro"/>
</dbReference>
<dbReference type="InterPro" id="IPR039564">
    <property type="entry name" value="Peptidase_C39-like"/>
</dbReference>
<dbReference type="PROSITE" id="PS50990">
    <property type="entry name" value="PEPTIDASE_C39"/>
    <property type="match status" value="1"/>
</dbReference>
<evidence type="ECO:0000313" key="4">
    <source>
        <dbReference type="EMBL" id="SKA64106.1"/>
    </source>
</evidence>
<dbReference type="Pfam" id="PF13529">
    <property type="entry name" value="Peptidase_C39_2"/>
    <property type="match status" value="1"/>
</dbReference>
<dbReference type="GO" id="GO:0005524">
    <property type="term" value="F:ATP binding"/>
    <property type="evidence" value="ECO:0007669"/>
    <property type="project" value="InterPro"/>
</dbReference>
<gene>
    <name evidence="4" type="ORF">SAMN02745111_00896</name>
</gene>
<reference evidence="4 5" key="1">
    <citation type="submission" date="2017-02" db="EMBL/GenBank/DDBJ databases">
        <authorList>
            <person name="Peterson S.W."/>
        </authorList>
    </citation>
    <scope>NUCLEOTIDE SEQUENCE [LARGE SCALE GENOMIC DNA]</scope>
    <source>
        <strain evidence="4 5">ATCC 35992</strain>
    </source>
</reference>
<evidence type="ECO:0000256" key="1">
    <source>
        <dbReference type="SAM" id="MobiDB-lite"/>
    </source>
</evidence>
<sequence length="333" mass="38107">MTDYNDFNVTNRGNGNDRRHVKRRKKKQITPLFFFFLCLLLISVSGLLKLSFNKNTQYYGGDKNKEDNIIELMAKGGKNVVDTIKNSGQLGKLEEKNYPESLIKLYKRNKEARTFVLNYEKHMEKDLNNEGYLDNQNGVDISKDMKRLKKGEIPLFLQWDERWGYSKYGDDFMALTGCGPTSLSMVYCGLTGKKKYDPDKLAKLADSKGYYVDGAGSSWNMMVDLAYEIGLKASNISADSDVVSNYLREGLPIICIMGPGDFTNSGHFIVLTGIDEDGKVKVNDPNSIENSQKSWDLDELIPQVKNLWVYGYEQEEYMEDDYSMYEDEFVEGF</sequence>